<dbReference type="Gene3D" id="1.10.150.130">
    <property type="match status" value="1"/>
</dbReference>
<dbReference type="GO" id="GO:0006310">
    <property type="term" value="P:DNA recombination"/>
    <property type="evidence" value="ECO:0007669"/>
    <property type="project" value="UniProtKB-KW"/>
</dbReference>
<dbReference type="InterPro" id="IPR052925">
    <property type="entry name" value="Phage_Integrase-like_Recomb"/>
</dbReference>
<organism evidence="3 4">
    <name type="scientific">Owenia fusiformis</name>
    <name type="common">Polychaete worm</name>
    <dbReference type="NCBI Taxonomy" id="6347"/>
    <lineage>
        <taxon>Eukaryota</taxon>
        <taxon>Metazoa</taxon>
        <taxon>Spiralia</taxon>
        <taxon>Lophotrochozoa</taxon>
        <taxon>Annelida</taxon>
        <taxon>Polychaeta</taxon>
        <taxon>Sedentaria</taxon>
        <taxon>Canalipalpata</taxon>
        <taxon>Sabellida</taxon>
        <taxon>Oweniida</taxon>
        <taxon>Oweniidae</taxon>
        <taxon>Owenia</taxon>
    </lineage>
</organism>
<dbReference type="Proteomes" id="UP000749559">
    <property type="component" value="Unassembled WGS sequence"/>
</dbReference>
<dbReference type="GO" id="GO:0003677">
    <property type="term" value="F:DNA binding"/>
    <property type="evidence" value="ECO:0007669"/>
    <property type="project" value="UniProtKB-KW"/>
</dbReference>
<dbReference type="GO" id="GO:0015074">
    <property type="term" value="P:DNA integration"/>
    <property type="evidence" value="ECO:0007669"/>
    <property type="project" value="InterPro"/>
</dbReference>
<feature type="non-terminal residue" evidence="3">
    <location>
        <position position="266"/>
    </location>
</feature>
<evidence type="ECO:0000313" key="4">
    <source>
        <dbReference type="Proteomes" id="UP000749559"/>
    </source>
</evidence>
<evidence type="ECO:0000256" key="1">
    <source>
        <dbReference type="ARBA" id="ARBA00023125"/>
    </source>
</evidence>
<dbReference type="EMBL" id="CAIIXF020000401">
    <property type="protein sequence ID" value="CAH1803262.1"/>
    <property type="molecule type" value="Genomic_DNA"/>
</dbReference>
<dbReference type="OrthoDB" id="10068687at2759"/>
<dbReference type="InterPro" id="IPR013762">
    <property type="entry name" value="Integrase-like_cat_sf"/>
</dbReference>
<evidence type="ECO:0000256" key="2">
    <source>
        <dbReference type="ARBA" id="ARBA00023172"/>
    </source>
</evidence>
<evidence type="ECO:0008006" key="5">
    <source>
        <dbReference type="Google" id="ProtNLM"/>
    </source>
</evidence>
<dbReference type="InterPro" id="IPR010998">
    <property type="entry name" value="Integrase_recombinase_N"/>
</dbReference>
<comment type="caution">
    <text evidence="3">The sequence shown here is derived from an EMBL/GenBank/DDBJ whole genome shotgun (WGS) entry which is preliminary data.</text>
</comment>
<accession>A0A8S4QED3</accession>
<keyword evidence="1" id="KW-0238">DNA-binding</keyword>
<proteinExistence type="predicted"/>
<keyword evidence="4" id="KW-1185">Reference proteome</keyword>
<gene>
    <name evidence="3" type="ORF">OFUS_LOCUS26873</name>
</gene>
<protein>
    <recommendedName>
        <fullName evidence="5">Core-binding (CB) domain-containing protein</fullName>
    </recommendedName>
</protein>
<reference evidence="3" key="1">
    <citation type="submission" date="2022-03" db="EMBL/GenBank/DDBJ databases">
        <authorList>
            <person name="Martin C."/>
        </authorList>
    </citation>
    <scope>NUCLEOTIDE SEQUENCE</scope>
</reference>
<dbReference type="SUPFAM" id="SSF47823">
    <property type="entry name" value="lambda integrase-like, N-terminal domain"/>
    <property type="match status" value="1"/>
</dbReference>
<dbReference type="PANTHER" id="PTHR34605:SF3">
    <property type="entry name" value="P CELL-TYPE AGGLUTINATION PROTEIN MAP4-LIKE-RELATED"/>
    <property type="match status" value="1"/>
</dbReference>
<name>A0A8S4QED3_OWEFU</name>
<dbReference type="SUPFAM" id="SSF56349">
    <property type="entry name" value="DNA breaking-rejoining enzymes"/>
    <property type="match status" value="1"/>
</dbReference>
<sequence>MFIQFCESHSLKYLPTTEDTLMLFIADCEDRKLRHGTITNYLYAIRSLQLENGFNDPLNDSFCIKRALKGIHVSQDNTLNRKLAIDHSIMKKLEVLHRTLDHNTITFWSAMTLSFFALLRCSEVTVKNPIHFDTEKDFTRKDVTFINENCMKVMLKHSKTDKIGTGVELVIGCTKHPVCAVCSMEKKLKLISDKNSPLFQFEDGTFLTRKVFIDHTRTFLALIGINPQDYSGYSYRIGGCTSGAMASMEEWELKLLGQWTSDCYKR</sequence>
<dbReference type="PANTHER" id="PTHR34605">
    <property type="entry name" value="PHAGE_INTEGRASE DOMAIN-CONTAINING PROTEIN"/>
    <property type="match status" value="1"/>
</dbReference>
<dbReference type="AlphaFoldDB" id="A0A8S4QED3"/>
<dbReference type="InterPro" id="IPR011010">
    <property type="entry name" value="DNA_brk_join_enz"/>
</dbReference>
<keyword evidence="2" id="KW-0233">DNA recombination</keyword>
<evidence type="ECO:0000313" key="3">
    <source>
        <dbReference type="EMBL" id="CAH1803262.1"/>
    </source>
</evidence>
<dbReference type="Gene3D" id="1.10.443.10">
    <property type="entry name" value="Intergrase catalytic core"/>
    <property type="match status" value="1"/>
</dbReference>